<dbReference type="KEGG" id="ppp:112281529"/>
<dbReference type="EnsemblPlants" id="Pp3c4_12360V3.9">
    <property type="protein sequence ID" value="Pp3c4_12360V3.9"/>
    <property type="gene ID" value="Pp3c4_12360"/>
</dbReference>
<keyword evidence="4" id="KW-1185">Reference proteome</keyword>
<dbReference type="RefSeq" id="XP_024373938.1">
    <property type="nucleotide sequence ID" value="XM_024518170.2"/>
</dbReference>
<reference evidence="3 4" key="1">
    <citation type="journal article" date="2008" name="Science">
        <title>The Physcomitrella genome reveals evolutionary insights into the conquest of land by plants.</title>
        <authorList>
            <person name="Rensing S."/>
            <person name="Lang D."/>
            <person name="Zimmer A."/>
            <person name="Terry A."/>
            <person name="Salamov A."/>
            <person name="Shapiro H."/>
            <person name="Nishiyama T."/>
            <person name="Perroud P.-F."/>
            <person name="Lindquist E."/>
            <person name="Kamisugi Y."/>
            <person name="Tanahashi T."/>
            <person name="Sakakibara K."/>
            <person name="Fujita T."/>
            <person name="Oishi K."/>
            <person name="Shin-I T."/>
            <person name="Kuroki Y."/>
            <person name="Toyoda A."/>
            <person name="Suzuki Y."/>
            <person name="Hashimoto A."/>
            <person name="Yamaguchi K."/>
            <person name="Sugano A."/>
            <person name="Kohara Y."/>
            <person name="Fujiyama A."/>
            <person name="Anterola A."/>
            <person name="Aoki S."/>
            <person name="Ashton N."/>
            <person name="Barbazuk W.B."/>
            <person name="Barker E."/>
            <person name="Bennetzen J."/>
            <person name="Bezanilla M."/>
            <person name="Blankenship R."/>
            <person name="Cho S.H."/>
            <person name="Dutcher S."/>
            <person name="Estelle M."/>
            <person name="Fawcett J.A."/>
            <person name="Gundlach H."/>
            <person name="Hanada K."/>
            <person name="Heyl A."/>
            <person name="Hicks K.A."/>
            <person name="Hugh J."/>
            <person name="Lohr M."/>
            <person name="Mayer K."/>
            <person name="Melkozernov A."/>
            <person name="Murata T."/>
            <person name="Nelson D."/>
            <person name="Pils B."/>
            <person name="Prigge M."/>
            <person name="Reiss B."/>
            <person name="Renner T."/>
            <person name="Rombauts S."/>
            <person name="Rushton P."/>
            <person name="Sanderfoot A."/>
            <person name="Schween G."/>
            <person name="Shiu S.-H."/>
            <person name="Stueber K."/>
            <person name="Theodoulou F.L."/>
            <person name="Tu H."/>
            <person name="Van de Peer Y."/>
            <person name="Verrier P.J."/>
            <person name="Waters E."/>
            <person name="Wood A."/>
            <person name="Yang L."/>
            <person name="Cove D."/>
            <person name="Cuming A."/>
            <person name="Hasebe M."/>
            <person name="Lucas S."/>
            <person name="Mishler D.B."/>
            <person name="Reski R."/>
            <person name="Grigoriev I."/>
            <person name="Quatrano R.S."/>
            <person name="Boore J.L."/>
        </authorList>
    </citation>
    <scope>NUCLEOTIDE SEQUENCE [LARGE SCALE GENOMIC DNA]</scope>
    <source>
        <strain evidence="3 4">cv. Gransden 2004</strain>
    </source>
</reference>
<name>A0A7I4DUR9_PHYPA</name>
<dbReference type="FunFam" id="3.80.10.10:FF:001684">
    <property type="entry name" value="Predicted protein"/>
    <property type="match status" value="1"/>
</dbReference>
<evidence type="ECO:0000313" key="3">
    <source>
        <dbReference type="EnsemblPlants" id="Pp3c4_12360V3.9"/>
    </source>
</evidence>
<reference evidence="3 4" key="2">
    <citation type="journal article" date="2018" name="Plant J.">
        <title>The Physcomitrella patens chromosome-scale assembly reveals moss genome structure and evolution.</title>
        <authorList>
            <person name="Lang D."/>
            <person name="Ullrich K.K."/>
            <person name="Murat F."/>
            <person name="Fuchs J."/>
            <person name="Jenkins J."/>
            <person name="Haas F.B."/>
            <person name="Piednoel M."/>
            <person name="Gundlach H."/>
            <person name="Van Bel M."/>
            <person name="Meyberg R."/>
            <person name="Vives C."/>
            <person name="Morata J."/>
            <person name="Symeonidi A."/>
            <person name="Hiss M."/>
            <person name="Muchero W."/>
            <person name="Kamisugi Y."/>
            <person name="Saleh O."/>
            <person name="Blanc G."/>
            <person name="Decker E.L."/>
            <person name="van Gessel N."/>
            <person name="Grimwood J."/>
            <person name="Hayes R.D."/>
            <person name="Graham S.W."/>
            <person name="Gunter L.E."/>
            <person name="McDaniel S.F."/>
            <person name="Hoernstein S.N.W."/>
            <person name="Larsson A."/>
            <person name="Li F.W."/>
            <person name="Perroud P.F."/>
            <person name="Phillips J."/>
            <person name="Ranjan P."/>
            <person name="Rokshar D.S."/>
            <person name="Rothfels C.J."/>
            <person name="Schneider L."/>
            <person name="Shu S."/>
            <person name="Stevenson D.W."/>
            <person name="Thummler F."/>
            <person name="Tillich M."/>
            <person name="Villarreal Aguilar J.C."/>
            <person name="Widiez T."/>
            <person name="Wong G.K."/>
            <person name="Wymore A."/>
            <person name="Zhang Y."/>
            <person name="Zimmer A.D."/>
            <person name="Quatrano R.S."/>
            <person name="Mayer K.F.X."/>
            <person name="Goodstein D."/>
            <person name="Casacuberta J.M."/>
            <person name="Vandepoele K."/>
            <person name="Reski R."/>
            <person name="Cuming A.C."/>
            <person name="Tuskan G.A."/>
            <person name="Maumus F."/>
            <person name="Salse J."/>
            <person name="Schmutz J."/>
            <person name="Rensing S.A."/>
        </authorList>
    </citation>
    <scope>NUCLEOTIDE SEQUENCE [LARGE SCALE GENOMIC DNA]</scope>
    <source>
        <strain evidence="3 4">cv. Gransden 2004</strain>
    </source>
</reference>
<evidence type="ECO:0000259" key="2">
    <source>
        <dbReference type="SMART" id="SM00256"/>
    </source>
</evidence>
<dbReference type="RefSeq" id="XP_024373939.1">
    <property type="nucleotide sequence ID" value="XM_024518171.2"/>
</dbReference>
<dbReference type="FunFam" id="3.80.10.10:FF:000357">
    <property type="entry name" value="F-box/LRR-repeat protein 15"/>
    <property type="match status" value="1"/>
</dbReference>
<dbReference type="RefSeq" id="XP_024373942.1">
    <property type="nucleotide sequence ID" value="XM_024518174.2"/>
</dbReference>
<dbReference type="Proteomes" id="UP000006727">
    <property type="component" value="Chromosome 4"/>
</dbReference>
<dbReference type="InterPro" id="IPR006553">
    <property type="entry name" value="Leu-rich_rpt_Cys-con_subtyp"/>
</dbReference>
<dbReference type="SUPFAM" id="SSF52047">
    <property type="entry name" value="RNI-like"/>
    <property type="match status" value="3"/>
</dbReference>
<dbReference type="RefSeq" id="XP_024373940.1">
    <property type="nucleotide sequence ID" value="XM_024518172.2"/>
</dbReference>
<dbReference type="RefSeq" id="XP_024373943.1">
    <property type="nucleotide sequence ID" value="XM_024518175.2"/>
</dbReference>
<protein>
    <recommendedName>
        <fullName evidence="2">F-box domain-containing protein</fullName>
    </recommendedName>
</protein>
<reference evidence="3" key="3">
    <citation type="submission" date="2020-12" db="UniProtKB">
        <authorList>
            <consortium name="EnsemblPlants"/>
        </authorList>
    </citation>
    <scope>IDENTIFICATION</scope>
</reference>
<organism evidence="3 4">
    <name type="scientific">Physcomitrium patens</name>
    <name type="common">Spreading-leaved earth moss</name>
    <name type="synonym">Physcomitrella patens</name>
    <dbReference type="NCBI Taxonomy" id="3218"/>
    <lineage>
        <taxon>Eukaryota</taxon>
        <taxon>Viridiplantae</taxon>
        <taxon>Streptophyta</taxon>
        <taxon>Embryophyta</taxon>
        <taxon>Bryophyta</taxon>
        <taxon>Bryophytina</taxon>
        <taxon>Bryopsida</taxon>
        <taxon>Funariidae</taxon>
        <taxon>Funariales</taxon>
        <taxon>Funariaceae</taxon>
        <taxon>Physcomitrium</taxon>
    </lineage>
</organism>
<dbReference type="InParanoid" id="A0A7I4DUR9"/>
<dbReference type="InterPro" id="IPR057207">
    <property type="entry name" value="FBXL15_LRR"/>
</dbReference>
<evidence type="ECO:0000256" key="1">
    <source>
        <dbReference type="SAM" id="MobiDB-lite"/>
    </source>
</evidence>
<dbReference type="Gramene" id="Pp3c4_12360V3.9">
    <property type="protein sequence ID" value="Pp3c4_12360V3.9"/>
    <property type="gene ID" value="Pp3c4_12360"/>
</dbReference>
<dbReference type="GO" id="GO:0031146">
    <property type="term" value="P:SCF-dependent proteasomal ubiquitin-dependent protein catabolic process"/>
    <property type="evidence" value="ECO:0000318"/>
    <property type="project" value="GO_Central"/>
</dbReference>
<feature type="region of interest" description="Disordered" evidence="1">
    <location>
        <begin position="222"/>
        <end position="242"/>
    </location>
</feature>
<feature type="region of interest" description="Disordered" evidence="1">
    <location>
        <begin position="20"/>
        <end position="47"/>
    </location>
</feature>
<dbReference type="InterPro" id="IPR032675">
    <property type="entry name" value="LRR_dom_sf"/>
</dbReference>
<feature type="region of interest" description="Disordered" evidence="1">
    <location>
        <begin position="280"/>
        <end position="319"/>
    </location>
</feature>
<proteinExistence type="predicted"/>
<dbReference type="SMART" id="SM00367">
    <property type="entry name" value="LRR_CC"/>
    <property type="match status" value="13"/>
</dbReference>
<dbReference type="Pfam" id="PF25372">
    <property type="entry name" value="DUF7885"/>
    <property type="match status" value="2"/>
</dbReference>
<dbReference type="OrthoDB" id="550575at2759"/>
<accession>A0A7I4DUR9</accession>
<feature type="compositionally biased region" description="Basic and acidic residues" evidence="1">
    <location>
        <begin position="35"/>
        <end position="47"/>
    </location>
</feature>
<sequence length="1160" mass="126162">MAADDSQGGIPWLADGLLIRPELTNGGEPNPSSEVGEHDNSRKEFIDTDQAKVPGTVLLQDDEMLTDLGYSLPNEPSVSRFRQTYEGRSSSASLSLSPHHSPCFWRHGADEQLTYDEALLCEAAEASYTFASGHGNLLGGSEIPETEPEAQAFDSPIGYAPLPKLKERFLSYDDDLAQFVKPSLMRNLLVGNEQHETISMERTSLQSLEEYYKQEIRNLRPGSDARSLLQNPTTPPHNHRKRVKYLPLLSRQHPLSASAGGPSVDYSSSSSCQSLQFEGFPRESSSIGPPSNPSSQLLDRSEGNMESGNAGDGSEDSNVEKAKVNGSRFDLTDDLLIKVFSCLDHITLCHAALVCRQWRAASVHEDFWKSLNFEYRKVTNAQVAEVCARYPRATELHLKNTANVEDWLILDAMRSLRNLEVLTLGGNLLDEMFFSTISNSASLRTLSITDASLGSGGAQEVQLRHEGLRSLQIIKCRVLRLAIRCPQLEELSLNRTGTASAVLHCPRLTSLNVSSCHKLSDAGVRAAAIACPLLTSLNISSCAYVTDDTLREVSLACPNLEILDASNCSNISLEGVRMPMLTELRLQNCEGINSSSMAALSHCIMLEVLAMDCCWLLTSVTLDLPHLRSISLANNKKLVELTLRSPFLASLNLTNCPALNHIDLASSSLLRLDLKNQSSLASLALRCPWLRVVDLSDCESLTDLVCNVFSEGGGCPKLNTLVLDNCDGLVKVKLCTASLEKLSLVGCRKVSTLELSCIGLQHLHLDGCDRLIDAYFVPVGLLSLNLGICPHLTNLVIKADQMIALDLRGCGLLSQAIIDCPSLSSLDASYCSKLGDECLATTTSACPAIQQLVLAACFLVGPAGLLALKKLVDLTVLDLSYTFLTDLSPIFEACPRLKVLRLSACKYLEENALDALHGGKKLPELQELDISYGSLGRRAIETVLTECPHLVHISLNGCASVTDHLWAHLCSRQEPLEPADSMDVFPTSVDMVDLVAEQGSARDANSAMEVVVGNRSSVEFSTSERALQSLSCVGCQNVRSVRLVAEACPHLSTISLSLSTNIREVYLACTNLVSLNLSNCASLSVLNLECPRLLTLSLHGCGIEFQMLEVALQGCTILKSLDLRNCTKIIAADLASIRGRALSIKRLYSTIPPEHRLPSY</sequence>
<dbReference type="FunCoup" id="A0A7I4DUR9">
    <property type="interactions" value="2367"/>
</dbReference>
<dbReference type="PANTHER" id="PTHR13318:SF178">
    <property type="entry name" value="OS02G0200900 PROTEIN"/>
    <property type="match status" value="1"/>
</dbReference>
<feature type="domain" description="F-box" evidence="2">
    <location>
        <begin position="331"/>
        <end position="371"/>
    </location>
</feature>
<dbReference type="Pfam" id="PF12937">
    <property type="entry name" value="F-box-like"/>
    <property type="match status" value="1"/>
</dbReference>
<gene>
    <name evidence="3" type="primary">LOC112281529</name>
</gene>
<dbReference type="RefSeq" id="XP_024373936.1">
    <property type="nucleotide sequence ID" value="XM_024518168.2"/>
</dbReference>
<dbReference type="RefSeq" id="XP_024373941.1">
    <property type="nucleotide sequence ID" value="XM_024518173.2"/>
</dbReference>
<dbReference type="RefSeq" id="XP_073389574.1">
    <property type="nucleotide sequence ID" value="XM_073533473.1"/>
</dbReference>
<feature type="compositionally biased region" description="Low complexity" evidence="1">
    <location>
        <begin position="284"/>
        <end position="295"/>
    </location>
</feature>
<dbReference type="AlphaFoldDB" id="A0A7I4DUR9"/>
<dbReference type="SMART" id="SM00256">
    <property type="entry name" value="FBOX"/>
    <property type="match status" value="1"/>
</dbReference>
<evidence type="ECO:0000313" key="4">
    <source>
        <dbReference type="Proteomes" id="UP000006727"/>
    </source>
</evidence>
<dbReference type="EMBL" id="ABEU02000004">
    <property type="status" value="NOT_ANNOTATED_CDS"/>
    <property type="molecule type" value="Genomic_DNA"/>
</dbReference>
<dbReference type="Gene3D" id="3.80.10.10">
    <property type="entry name" value="Ribonuclease Inhibitor"/>
    <property type="match status" value="3"/>
</dbReference>
<dbReference type="GO" id="GO:0019005">
    <property type="term" value="C:SCF ubiquitin ligase complex"/>
    <property type="evidence" value="ECO:0000318"/>
    <property type="project" value="GO_Central"/>
</dbReference>
<dbReference type="InterPro" id="IPR001810">
    <property type="entry name" value="F-box_dom"/>
</dbReference>
<dbReference type="GeneID" id="112281529"/>
<dbReference type="PANTHER" id="PTHR13318">
    <property type="entry name" value="PARTNER OF PAIRED, ISOFORM B-RELATED"/>
    <property type="match status" value="1"/>
</dbReference>
<dbReference type="RefSeq" id="XP_024373937.1">
    <property type="nucleotide sequence ID" value="XM_024518169.2"/>
</dbReference>